<feature type="region of interest" description="Disordered" evidence="1">
    <location>
        <begin position="282"/>
        <end position="304"/>
    </location>
</feature>
<accession>A0ABR1TF55</accession>
<keyword evidence="3" id="KW-1185">Reference proteome</keyword>
<feature type="compositionally biased region" description="Polar residues" evidence="1">
    <location>
        <begin position="212"/>
        <end position="234"/>
    </location>
</feature>
<feature type="region of interest" description="Disordered" evidence="1">
    <location>
        <begin position="335"/>
        <end position="367"/>
    </location>
</feature>
<evidence type="ECO:0000256" key="1">
    <source>
        <dbReference type="SAM" id="MobiDB-lite"/>
    </source>
</evidence>
<sequence length="538" mass="60784">MASQQQDNHGTGGYLGHFGAQWPDLSSEKRKEEPAATRCEALDNHEPLQSEKALFAQSGTQHGEASGATENACANKDDLMSSQLEEPTYNAEPRRSISPDTNSGPNKRPCRDPATPRERPSRSYHIASAGYVNQEQEPSGMRLVNIFPGYEGLHNHEFQFKATTAGLYTPTSTMEYGYASQRIDPYARSQYSTHNLNHDRLGSPPPSMLEPNESTPNQAQDDSANDRQWPSLSDSNDEYPVDSENENDMLQLLDSAEACIETHIPPSSVLYRWDRDSRSADVYDPNLQHSPPQPPAILDDETEQSHKAIEDDNLLDEDVDWDAVYAISATIPKNTSLAGSQEREEPSAEVEVPTREQQTHCDKSEDRIGPLAPFMRSRFPGKVHDRSVLQMLSSEVMLRTCFRTEELIEQAAHCYNHHQEVVFELYAKVESSNREDVGRQQYFLLVDLFEDLEPRLFGTLSKWKPGSLKDRHSQEFVEITSHKLCRCMCKAKRGSKTEIGWVLDILDIRESDWDEIQRAKIQRAKMIIGEDNGKGADE</sequence>
<proteinExistence type="predicted"/>
<feature type="compositionally biased region" description="Basic and acidic residues" evidence="1">
    <location>
        <begin position="26"/>
        <end position="49"/>
    </location>
</feature>
<name>A0ABR1TF55_9PEZI</name>
<feature type="compositionally biased region" description="Basic and acidic residues" evidence="1">
    <location>
        <begin position="341"/>
        <end position="367"/>
    </location>
</feature>
<evidence type="ECO:0000313" key="2">
    <source>
        <dbReference type="EMBL" id="KAK8045255.1"/>
    </source>
</evidence>
<gene>
    <name evidence="2" type="ORF">PG993_005279</name>
</gene>
<organism evidence="2 3">
    <name type="scientific">Apiospora rasikravindrae</name>
    <dbReference type="NCBI Taxonomy" id="990691"/>
    <lineage>
        <taxon>Eukaryota</taxon>
        <taxon>Fungi</taxon>
        <taxon>Dikarya</taxon>
        <taxon>Ascomycota</taxon>
        <taxon>Pezizomycotina</taxon>
        <taxon>Sordariomycetes</taxon>
        <taxon>Xylariomycetidae</taxon>
        <taxon>Amphisphaeriales</taxon>
        <taxon>Apiosporaceae</taxon>
        <taxon>Apiospora</taxon>
    </lineage>
</organism>
<feature type="compositionally biased region" description="Basic and acidic residues" evidence="1">
    <location>
        <begin position="109"/>
        <end position="121"/>
    </location>
</feature>
<dbReference type="EMBL" id="JAQQWK010000003">
    <property type="protein sequence ID" value="KAK8045255.1"/>
    <property type="molecule type" value="Genomic_DNA"/>
</dbReference>
<feature type="region of interest" description="Disordered" evidence="1">
    <location>
        <begin position="1"/>
        <end position="123"/>
    </location>
</feature>
<protein>
    <submittedName>
        <fullName evidence="2">Uncharacterized protein</fullName>
    </submittedName>
</protein>
<reference evidence="2 3" key="1">
    <citation type="submission" date="2023-01" db="EMBL/GenBank/DDBJ databases">
        <title>Analysis of 21 Apiospora genomes using comparative genomics revels a genus with tremendous synthesis potential of carbohydrate active enzymes and secondary metabolites.</title>
        <authorList>
            <person name="Sorensen T."/>
        </authorList>
    </citation>
    <scope>NUCLEOTIDE SEQUENCE [LARGE SCALE GENOMIC DNA]</scope>
    <source>
        <strain evidence="2 3">CBS 33761</strain>
    </source>
</reference>
<dbReference type="Proteomes" id="UP001444661">
    <property type="component" value="Unassembled WGS sequence"/>
</dbReference>
<evidence type="ECO:0000313" key="3">
    <source>
        <dbReference type="Proteomes" id="UP001444661"/>
    </source>
</evidence>
<feature type="region of interest" description="Disordered" evidence="1">
    <location>
        <begin position="194"/>
        <end position="243"/>
    </location>
</feature>
<comment type="caution">
    <text evidence="2">The sequence shown here is derived from an EMBL/GenBank/DDBJ whole genome shotgun (WGS) entry which is preliminary data.</text>
</comment>